<dbReference type="PANTHER" id="PTHR11413:SF103">
    <property type="entry name" value="CYSTEINE PROTEINASE INHIBITOR 12"/>
    <property type="match status" value="1"/>
</dbReference>
<reference evidence="3" key="1">
    <citation type="submission" date="2020-09" db="EMBL/GenBank/DDBJ databases">
        <authorList>
            <person name="Kikuchi T."/>
        </authorList>
    </citation>
    <scope>NUCLEOTIDE SEQUENCE</scope>
    <source>
        <strain evidence="3">SH1</strain>
    </source>
</reference>
<evidence type="ECO:0000259" key="2">
    <source>
        <dbReference type="SMART" id="SM00043"/>
    </source>
</evidence>
<protein>
    <recommendedName>
        <fullName evidence="2">Cystatin domain-containing protein</fullName>
    </recommendedName>
</protein>
<evidence type="ECO:0000256" key="1">
    <source>
        <dbReference type="SAM" id="SignalP"/>
    </source>
</evidence>
<feature type="domain" description="Cystatin" evidence="2">
    <location>
        <begin position="26"/>
        <end position="111"/>
    </location>
</feature>
<dbReference type="Proteomes" id="UP000614601">
    <property type="component" value="Unassembled WGS sequence"/>
</dbReference>
<name>A0A811KMW3_9BILA</name>
<keyword evidence="1" id="KW-0732">Signal</keyword>
<comment type="caution">
    <text evidence="3">The sequence shown here is derived from an EMBL/GenBank/DDBJ whole genome shotgun (WGS) entry which is preliminary data.</text>
</comment>
<dbReference type="Gene3D" id="3.10.450.10">
    <property type="match status" value="1"/>
</dbReference>
<keyword evidence="4" id="KW-1185">Reference proteome</keyword>
<dbReference type="InterPro" id="IPR027214">
    <property type="entry name" value="Cystatin"/>
</dbReference>
<dbReference type="Proteomes" id="UP000783686">
    <property type="component" value="Unassembled WGS sequence"/>
</dbReference>
<dbReference type="GO" id="GO:0004869">
    <property type="term" value="F:cysteine-type endopeptidase inhibitor activity"/>
    <property type="evidence" value="ECO:0007669"/>
    <property type="project" value="InterPro"/>
</dbReference>
<feature type="chain" id="PRO_5035594980" description="Cystatin domain-containing protein" evidence="1">
    <location>
        <begin position="20"/>
        <end position="113"/>
    </location>
</feature>
<dbReference type="OrthoDB" id="110606at2759"/>
<gene>
    <name evidence="3" type="ORF">BOKJ2_LOCUS6572</name>
</gene>
<dbReference type="AlphaFoldDB" id="A0A811KMW3"/>
<evidence type="ECO:0000313" key="4">
    <source>
        <dbReference type="Proteomes" id="UP000614601"/>
    </source>
</evidence>
<feature type="signal peptide" evidence="1">
    <location>
        <begin position="1"/>
        <end position="19"/>
    </location>
</feature>
<dbReference type="InterPro" id="IPR000010">
    <property type="entry name" value="Cystatin_dom"/>
</dbReference>
<dbReference type="EMBL" id="CAJFCW020000003">
    <property type="protein sequence ID" value="CAG9105870.1"/>
    <property type="molecule type" value="Genomic_DNA"/>
</dbReference>
<dbReference type="CDD" id="cd00042">
    <property type="entry name" value="CY"/>
    <property type="match status" value="1"/>
</dbReference>
<dbReference type="SUPFAM" id="SSF54403">
    <property type="entry name" value="Cystatin/monellin"/>
    <property type="match status" value="1"/>
</dbReference>
<dbReference type="EMBL" id="CAJFDH010000003">
    <property type="protein sequence ID" value="CAD5216396.1"/>
    <property type="molecule type" value="Genomic_DNA"/>
</dbReference>
<dbReference type="Pfam" id="PF00031">
    <property type="entry name" value="Cystatin"/>
    <property type="match status" value="1"/>
</dbReference>
<proteinExistence type="predicted"/>
<sequence length="113" mass="12144">MVSQVSLLCLAVVVAAAVAQPIGGAGMPGGQVEQDAQDPEYTELAKKSMSQYAAKTNANYEFVRVKSVKTQVVAGSLTTIEFIVKDNGQEQCLKSEVLSQPWLNVEEHNVTQC</sequence>
<dbReference type="SMART" id="SM00043">
    <property type="entry name" value="CY"/>
    <property type="match status" value="1"/>
</dbReference>
<dbReference type="PANTHER" id="PTHR11413">
    <property type="entry name" value="CYSTATIN FAMILY MEMBER"/>
    <property type="match status" value="1"/>
</dbReference>
<evidence type="ECO:0000313" key="3">
    <source>
        <dbReference type="EMBL" id="CAD5216396.1"/>
    </source>
</evidence>
<dbReference type="InterPro" id="IPR046350">
    <property type="entry name" value="Cystatin_sf"/>
</dbReference>
<organism evidence="3 4">
    <name type="scientific">Bursaphelenchus okinawaensis</name>
    <dbReference type="NCBI Taxonomy" id="465554"/>
    <lineage>
        <taxon>Eukaryota</taxon>
        <taxon>Metazoa</taxon>
        <taxon>Ecdysozoa</taxon>
        <taxon>Nematoda</taxon>
        <taxon>Chromadorea</taxon>
        <taxon>Rhabditida</taxon>
        <taxon>Tylenchina</taxon>
        <taxon>Tylenchomorpha</taxon>
        <taxon>Aphelenchoidea</taxon>
        <taxon>Aphelenchoididae</taxon>
        <taxon>Bursaphelenchus</taxon>
    </lineage>
</organism>
<accession>A0A811KMW3</accession>